<dbReference type="Pfam" id="PF01420">
    <property type="entry name" value="Methylase_S"/>
    <property type="match status" value="1"/>
</dbReference>
<organism evidence="5 6">
    <name type="scientific">Prevotella lacticifex</name>
    <dbReference type="NCBI Taxonomy" id="2854755"/>
    <lineage>
        <taxon>Bacteria</taxon>
        <taxon>Pseudomonadati</taxon>
        <taxon>Bacteroidota</taxon>
        <taxon>Bacteroidia</taxon>
        <taxon>Bacteroidales</taxon>
        <taxon>Prevotellaceae</taxon>
        <taxon>Prevotella</taxon>
    </lineage>
</organism>
<evidence type="ECO:0000313" key="5">
    <source>
        <dbReference type="EMBL" id="GJG60023.1"/>
    </source>
</evidence>
<evidence type="ECO:0000256" key="3">
    <source>
        <dbReference type="ARBA" id="ARBA00023125"/>
    </source>
</evidence>
<dbReference type="InterPro" id="IPR044946">
    <property type="entry name" value="Restrct_endonuc_typeI_TRD_sf"/>
</dbReference>
<dbReference type="GO" id="GO:0009307">
    <property type="term" value="P:DNA restriction-modification system"/>
    <property type="evidence" value="ECO:0007669"/>
    <property type="project" value="UniProtKB-KW"/>
</dbReference>
<dbReference type="Gene3D" id="3.90.220.20">
    <property type="entry name" value="DNA methylase specificity domains"/>
    <property type="match status" value="2"/>
</dbReference>
<reference evidence="5" key="1">
    <citation type="journal article" date="2022" name="Int. J. Syst. Evol. Microbiol.">
        <title>Prevotella lacticifex sp. nov., isolated from the rumen of cows.</title>
        <authorList>
            <person name="Shinkai T."/>
            <person name="Ikeyama N."/>
            <person name="Kumagai M."/>
            <person name="Ohmori H."/>
            <person name="Sakamoto M."/>
            <person name="Ohkuma M."/>
            <person name="Mitsumori M."/>
        </authorList>
    </citation>
    <scope>NUCLEOTIDE SEQUENCE</scope>
    <source>
        <strain evidence="5">R5076</strain>
    </source>
</reference>
<protein>
    <recommendedName>
        <fullName evidence="4">Type I restriction modification DNA specificity domain-containing protein</fullName>
    </recommendedName>
</protein>
<comment type="similarity">
    <text evidence="1">Belongs to the type-I restriction system S methylase family.</text>
</comment>
<evidence type="ECO:0000256" key="2">
    <source>
        <dbReference type="ARBA" id="ARBA00022747"/>
    </source>
</evidence>
<keyword evidence="6" id="KW-1185">Reference proteome</keyword>
<keyword evidence="2" id="KW-0680">Restriction system</keyword>
<dbReference type="Proteomes" id="UP000825483">
    <property type="component" value="Unassembled WGS sequence"/>
</dbReference>
<name>A0A9R1CCC6_9BACT</name>
<dbReference type="SUPFAM" id="SSF116734">
    <property type="entry name" value="DNA methylase specificity domain"/>
    <property type="match status" value="2"/>
</dbReference>
<dbReference type="InterPro" id="IPR000055">
    <property type="entry name" value="Restrct_endonuc_typeI_TRD"/>
</dbReference>
<evidence type="ECO:0000313" key="6">
    <source>
        <dbReference type="Proteomes" id="UP000825483"/>
    </source>
</evidence>
<dbReference type="RefSeq" id="WP_223926698.1">
    <property type="nucleotide sequence ID" value="NZ_BPTU01000002.1"/>
</dbReference>
<dbReference type="GeneID" id="72465934"/>
<gene>
    <name evidence="5" type="ORF">PRLR5076_28740</name>
</gene>
<sequence length="375" mass="44078">MALRKYKLGELIELVEETNSESKYGPKDVRGINNLKEMMRTKADLSGRDLSKFKIVRPDNFVFNHRTSRNGSKFSITYNYDSVPHIFTEDYVVFRIKDVCEDIILKEWLYMYFCRSEFDRFVITNSWGSSTEFYNWQDLCDFNITLPPLDVQRKYVDVYLAMQNNLAAYQSKVDELKTVCDGYMDRLKKTVAYVRVKDILRPVDKRNKDMKYTEVKGININKAFFPTVANIDTDSIRNYKIVENNQFAFSGMQTGRDKCIRIALNERNEPVIVSPAYIVLAVKNDKALSQYVLLWFSRQETDRYGWFASDGSIRSNLDIERFFDMRIPLPDIKIQKNLVEFFKCYLERQRIVEELKAQINRLCPVLIKGSLETGN</sequence>
<dbReference type="PANTHER" id="PTHR30408">
    <property type="entry name" value="TYPE-1 RESTRICTION ENZYME ECOKI SPECIFICITY PROTEIN"/>
    <property type="match status" value="1"/>
</dbReference>
<keyword evidence="3" id="KW-0238">DNA-binding</keyword>
<dbReference type="InterPro" id="IPR052021">
    <property type="entry name" value="Type-I_RS_S_subunit"/>
</dbReference>
<dbReference type="GO" id="GO:0003677">
    <property type="term" value="F:DNA binding"/>
    <property type="evidence" value="ECO:0007669"/>
    <property type="project" value="UniProtKB-KW"/>
</dbReference>
<evidence type="ECO:0000256" key="1">
    <source>
        <dbReference type="ARBA" id="ARBA00010923"/>
    </source>
</evidence>
<feature type="domain" description="Type I restriction modification DNA specificity" evidence="4">
    <location>
        <begin position="267"/>
        <end position="361"/>
    </location>
</feature>
<proteinExistence type="inferred from homology"/>
<comment type="caution">
    <text evidence="5">The sequence shown here is derived from an EMBL/GenBank/DDBJ whole genome shotgun (WGS) entry which is preliminary data.</text>
</comment>
<dbReference type="PANTHER" id="PTHR30408:SF12">
    <property type="entry name" value="TYPE I RESTRICTION ENZYME MJAVIII SPECIFICITY SUBUNIT"/>
    <property type="match status" value="1"/>
</dbReference>
<accession>A0A9R1CCC6</accession>
<dbReference type="EMBL" id="BPUB01000002">
    <property type="protein sequence ID" value="GJG60023.1"/>
    <property type="molecule type" value="Genomic_DNA"/>
</dbReference>
<evidence type="ECO:0000259" key="4">
    <source>
        <dbReference type="Pfam" id="PF01420"/>
    </source>
</evidence>
<dbReference type="AlphaFoldDB" id="A0A9R1CCC6"/>